<reference evidence="5 6" key="1">
    <citation type="submission" date="2016-10" db="EMBL/GenBank/DDBJ databases">
        <authorList>
            <person name="Varghese N."/>
            <person name="Submissions S."/>
        </authorList>
    </citation>
    <scope>NUCLEOTIDE SEQUENCE [LARGE SCALE GENOMIC DNA]</scope>
    <source>
        <strain evidence="5 6">DSM 18839</strain>
    </source>
</reference>
<feature type="domain" description="Cytochrome c-552/4" evidence="4">
    <location>
        <begin position="164"/>
        <end position="245"/>
    </location>
</feature>
<gene>
    <name evidence="5" type="ORF">SAMN05660686_04184</name>
</gene>
<feature type="chain" id="PRO_5033989513" evidence="3">
    <location>
        <begin position="28"/>
        <end position="705"/>
    </location>
</feature>
<dbReference type="InterPro" id="IPR051829">
    <property type="entry name" value="Multiheme_Cytochr_ET"/>
</dbReference>
<dbReference type="Pfam" id="PF13435">
    <property type="entry name" value="Cytochrome_C554"/>
    <property type="match status" value="1"/>
</dbReference>
<keyword evidence="6" id="KW-1185">Reference proteome</keyword>
<evidence type="ECO:0000313" key="6">
    <source>
        <dbReference type="Proteomes" id="UP000198615"/>
    </source>
</evidence>
<evidence type="ECO:0000259" key="4">
    <source>
        <dbReference type="Pfam" id="PF13435"/>
    </source>
</evidence>
<dbReference type="OrthoDB" id="9814800at2"/>
<comment type="caution">
    <text evidence="5">The sequence shown here is derived from an EMBL/GenBank/DDBJ whole genome shotgun (WGS) entry which is preliminary data.</text>
</comment>
<feature type="region of interest" description="Disordered" evidence="2">
    <location>
        <begin position="55"/>
        <end position="81"/>
    </location>
</feature>
<accession>A0A8G2BN71</accession>
<evidence type="ECO:0000313" key="5">
    <source>
        <dbReference type="EMBL" id="SDG36769.1"/>
    </source>
</evidence>
<dbReference type="Proteomes" id="UP000198615">
    <property type="component" value="Unassembled WGS sequence"/>
</dbReference>
<keyword evidence="1 3" id="KW-0732">Signal</keyword>
<evidence type="ECO:0000256" key="3">
    <source>
        <dbReference type="SAM" id="SignalP"/>
    </source>
</evidence>
<dbReference type="AlphaFoldDB" id="A0A8G2BN71"/>
<name>A0A8G2BN71_9PROT</name>
<protein>
    <submittedName>
        <fullName evidence="5">Tetraheme cytochrome c subunit of nitrate or TMAO reductase</fullName>
    </submittedName>
</protein>
<dbReference type="SUPFAM" id="SSF48695">
    <property type="entry name" value="Multiheme cytochromes"/>
    <property type="match status" value="1"/>
</dbReference>
<feature type="region of interest" description="Disordered" evidence="2">
    <location>
        <begin position="107"/>
        <end position="148"/>
    </location>
</feature>
<dbReference type="InterPro" id="IPR036280">
    <property type="entry name" value="Multihaem_cyt_sf"/>
</dbReference>
<dbReference type="Gene3D" id="1.10.1130.10">
    <property type="entry name" value="Flavocytochrome C3, Chain A"/>
    <property type="match status" value="1"/>
</dbReference>
<dbReference type="EMBL" id="FNBW01000015">
    <property type="protein sequence ID" value="SDG36769.1"/>
    <property type="molecule type" value="Genomic_DNA"/>
</dbReference>
<sequence>MKKNGLHRDLIVAVSALPLAICLLVSAAEADTAVGAQSLQRIAEHLAAADDDLLLQPSAGDQTPPAQTDDLLLQPTPTQSDDLLLPSAPAQSDDLLVQPSAKDDLLLTPTPDVVSPSVAPAIGAPIPTETPPDAAGTTSAGSTSGAAAEHEKLFAENRFPAATTCATCHPKQYEEWSASQHAYAQLSPVFLTMQAAINAKTSGTNGDFCVRCHSPVGMNLEESVYVSNFDRHPTSREGVTCITCHRIDRNYGKISGRLAIVEGDLYEPVFGPKGDEELNRVLDEPETYRVSTDRSAPGRAIHTEVERFFPLVTPGFCGTCHDVTLVNGFRLEEAFAEYHQSPASQAGVTCQDCHMGKEQGVASGYEEGPAAIVGGEPTRTRKLASHFFAGPDHSILHPGLFPLNVKAQSFKTMREWMTFDDAAGWGTDAFEKAAPRDYPFPEAWRSIDDRYDGRKIVEAQKKRLAKADERRLEVLRNGLALDEIRITSAAPGDLSFSATVRNITDGHSVPTGFDAERLMFLDVTVTNADGAVVYRSGDRDPNGDLRDTHSAYVHAGELPLDEDLFNLQSKFLVRLLRGGEREQVLPINTSQGVLPFVRPEALPTTIYGRPRTARKHKQTIDPLGQRTAEYAVPAEALTGSGPYAISVKLKAQMVPVNLILAIQDIGFDYGMSPRQVADAVVDGTLTIAERETVVTLGGQNRAEVQ</sequence>
<organism evidence="5 6">
    <name type="scientific">Thalassobaculum litoreum DSM 18839</name>
    <dbReference type="NCBI Taxonomy" id="1123362"/>
    <lineage>
        <taxon>Bacteria</taxon>
        <taxon>Pseudomonadati</taxon>
        <taxon>Pseudomonadota</taxon>
        <taxon>Alphaproteobacteria</taxon>
        <taxon>Rhodospirillales</taxon>
        <taxon>Thalassobaculaceae</taxon>
        <taxon>Thalassobaculum</taxon>
    </lineage>
</organism>
<dbReference type="RefSeq" id="WP_093153505.1">
    <property type="nucleotide sequence ID" value="NZ_FNBW01000015.1"/>
</dbReference>
<feature type="compositionally biased region" description="Low complexity" evidence="2">
    <location>
        <begin position="134"/>
        <end position="147"/>
    </location>
</feature>
<evidence type="ECO:0000256" key="2">
    <source>
        <dbReference type="SAM" id="MobiDB-lite"/>
    </source>
</evidence>
<dbReference type="InterPro" id="IPR023155">
    <property type="entry name" value="Cyt_c-552/4"/>
</dbReference>
<evidence type="ECO:0000256" key="1">
    <source>
        <dbReference type="ARBA" id="ARBA00022729"/>
    </source>
</evidence>
<feature type="signal peptide" evidence="3">
    <location>
        <begin position="1"/>
        <end position="27"/>
    </location>
</feature>
<proteinExistence type="predicted"/>
<dbReference type="PANTHER" id="PTHR35038">
    <property type="entry name" value="DISSIMILATORY SULFITE REDUCTASE SIRA"/>
    <property type="match status" value="1"/>
</dbReference>